<reference evidence="1 2" key="1">
    <citation type="submission" date="2021-06" db="EMBL/GenBank/DDBJ databases">
        <title>Caerostris extrusa draft genome.</title>
        <authorList>
            <person name="Kono N."/>
            <person name="Arakawa K."/>
        </authorList>
    </citation>
    <scope>NUCLEOTIDE SEQUENCE [LARGE SCALE GENOMIC DNA]</scope>
</reference>
<sequence>MGWKFAHRTETGSFSVVNRAITKGFRFPLVLLSAADCVFVFLWQIPSYSTIFSPAISSIHQDSFIVLSCRESSVFFVARQTWHSPQGYSPERCLRLVVSGGFKKGPPLVVVHSE</sequence>
<evidence type="ECO:0000313" key="2">
    <source>
        <dbReference type="Proteomes" id="UP001054945"/>
    </source>
</evidence>
<name>A0AAV4XIW4_CAEEX</name>
<keyword evidence="2" id="KW-1185">Reference proteome</keyword>
<proteinExistence type="predicted"/>
<gene>
    <name evidence="1" type="ORF">CEXT_210231</name>
</gene>
<protein>
    <submittedName>
        <fullName evidence="1">Uncharacterized protein</fullName>
    </submittedName>
</protein>
<organism evidence="1 2">
    <name type="scientific">Caerostris extrusa</name>
    <name type="common">Bark spider</name>
    <name type="synonym">Caerostris bankana</name>
    <dbReference type="NCBI Taxonomy" id="172846"/>
    <lineage>
        <taxon>Eukaryota</taxon>
        <taxon>Metazoa</taxon>
        <taxon>Ecdysozoa</taxon>
        <taxon>Arthropoda</taxon>
        <taxon>Chelicerata</taxon>
        <taxon>Arachnida</taxon>
        <taxon>Araneae</taxon>
        <taxon>Araneomorphae</taxon>
        <taxon>Entelegynae</taxon>
        <taxon>Araneoidea</taxon>
        <taxon>Araneidae</taxon>
        <taxon>Caerostris</taxon>
    </lineage>
</organism>
<dbReference type="EMBL" id="BPLR01017871">
    <property type="protein sequence ID" value="GIY95092.1"/>
    <property type="molecule type" value="Genomic_DNA"/>
</dbReference>
<comment type="caution">
    <text evidence="1">The sequence shown here is derived from an EMBL/GenBank/DDBJ whole genome shotgun (WGS) entry which is preliminary data.</text>
</comment>
<dbReference type="Proteomes" id="UP001054945">
    <property type="component" value="Unassembled WGS sequence"/>
</dbReference>
<accession>A0AAV4XIW4</accession>
<evidence type="ECO:0000313" key="1">
    <source>
        <dbReference type="EMBL" id="GIY95092.1"/>
    </source>
</evidence>
<dbReference type="AlphaFoldDB" id="A0AAV4XIW4"/>